<dbReference type="PRINTS" id="PR00599">
    <property type="entry name" value="MAPEPTIDASE"/>
</dbReference>
<reference evidence="6 7" key="1">
    <citation type="submission" date="2009-07" db="EMBL/GenBank/DDBJ databases">
        <authorList>
            <person name="Madupu R."/>
            <person name="Sebastian Y."/>
            <person name="Durkin A.S."/>
            <person name="Torralba M."/>
            <person name="Methe B."/>
            <person name="Sutton G.G."/>
            <person name="Strausberg R.L."/>
            <person name="Nelson K.E."/>
        </authorList>
    </citation>
    <scope>NUCLEOTIDE SEQUENCE [LARGE SCALE GENOMIC DNA]</scope>
    <source>
        <strain evidence="6 7">RM3268</strain>
    </source>
</reference>
<dbReference type="AlphaFoldDB" id="C8PFD7"/>
<dbReference type="STRING" id="824.CGRAC_1952"/>
<dbReference type="GO" id="GO:0008235">
    <property type="term" value="F:metalloexopeptidase activity"/>
    <property type="evidence" value="ECO:0007669"/>
    <property type="project" value="UniProtKB-ARBA"/>
</dbReference>
<sequence>MGLNLKNFILKDENAVYHECGYSCDNAIFLSLAGRKFFLTDARYSIEARELCKDTEVIEVERNLIKDARLFLRKTGVRELVYNPYDFSAGEWEALSKELGIRFKARANFSQISRIVKSEDEIKILKQAAQLGAERFDEFAAFVRAEGEGMSEEELFFNAELIFKKKGELALSFSPIVAINENAAKAHALPSKKRLRQGDLLLLDAGVKFNCYCSDRTRTACFDENFNFGKEQNFKNAKRQEIYEIVKEAQALAIAAVMPGKKASEIDVAARDFIAAQGYGEAFFHSTGHGVGVDIHELPFISKRGDTVLKEGMVFSVEPGIYLPGEFGVRIEDVVVVRENGAEILSEQIR</sequence>
<keyword evidence="4" id="KW-0482">Metalloprotease</keyword>
<name>C8PFD7_9BACT</name>
<evidence type="ECO:0000256" key="4">
    <source>
        <dbReference type="ARBA" id="ARBA00023049"/>
    </source>
</evidence>
<dbReference type="Proteomes" id="UP000005709">
    <property type="component" value="Unassembled WGS sequence"/>
</dbReference>
<dbReference type="InterPro" id="IPR029149">
    <property type="entry name" value="Creatin/AminoP/Spt16_N"/>
</dbReference>
<evidence type="ECO:0000256" key="2">
    <source>
        <dbReference type="ARBA" id="ARBA00022723"/>
    </source>
</evidence>
<evidence type="ECO:0000259" key="5">
    <source>
        <dbReference type="Pfam" id="PF00557"/>
    </source>
</evidence>
<evidence type="ECO:0000256" key="3">
    <source>
        <dbReference type="ARBA" id="ARBA00022801"/>
    </source>
</evidence>
<proteinExistence type="predicted"/>
<protein>
    <submittedName>
        <fullName evidence="6">Peptidase, M24 family</fullName>
        <ecNumber evidence="6">3.4.-.-</ecNumber>
    </submittedName>
</protein>
<evidence type="ECO:0000313" key="7">
    <source>
        <dbReference type="Proteomes" id="UP000005709"/>
    </source>
</evidence>
<dbReference type="Pfam" id="PF00557">
    <property type="entry name" value="Peptidase_M24"/>
    <property type="match status" value="1"/>
</dbReference>
<dbReference type="InterPro" id="IPR001714">
    <property type="entry name" value="Pept_M24_MAP"/>
</dbReference>
<organism evidence="6 7">
    <name type="scientific">Campylobacter gracilis RM3268</name>
    <dbReference type="NCBI Taxonomy" id="553220"/>
    <lineage>
        <taxon>Bacteria</taxon>
        <taxon>Pseudomonadati</taxon>
        <taxon>Campylobacterota</taxon>
        <taxon>Epsilonproteobacteria</taxon>
        <taxon>Campylobacterales</taxon>
        <taxon>Campylobacteraceae</taxon>
        <taxon>Campylobacter</taxon>
    </lineage>
</organism>
<keyword evidence="3 6" id="KW-0378">Hydrolase</keyword>
<dbReference type="InterPro" id="IPR050659">
    <property type="entry name" value="Peptidase_M24B"/>
</dbReference>
<dbReference type="GO" id="GO:0046872">
    <property type="term" value="F:metal ion binding"/>
    <property type="evidence" value="ECO:0007669"/>
    <property type="project" value="UniProtKB-KW"/>
</dbReference>
<keyword evidence="2" id="KW-0479">Metal-binding</keyword>
<evidence type="ECO:0000313" key="6">
    <source>
        <dbReference type="EMBL" id="EEV18483.1"/>
    </source>
</evidence>
<comment type="caution">
    <text evidence="6">The sequence shown here is derived from an EMBL/GenBank/DDBJ whole genome shotgun (WGS) entry which is preliminary data.</text>
</comment>
<keyword evidence="7" id="KW-1185">Reference proteome</keyword>
<dbReference type="InterPro" id="IPR036005">
    <property type="entry name" value="Creatinase/aminopeptidase-like"/>
</dbReference>
<dbReference type="InterPro" id="IPR000994">
    <property type="entry name" value="Pept_M24"/>
</dbReference>
<dbReference type="GO" id="GO:0006508">
    <property type="term" value="P:proteolysis"/>
    <property type="evidence" value="ECO:0007669"/>
    <property type="project" value="UniProtKB-KW"/>
</dbReference>
<dbReference type="SUPFAM" id="SSF55920">
    <property type="entry name" value="Creatinase/aminopeptidase"/>
    <property type="match status" value="1"/>
</dbReference>
<dbReference type="EMBL" id="ACYG01000011">
    <property type="protein sequence ID" value="EEV18483.1"/>
    <property type="molecule type" value="Genomic_DNA"/>
</dbReference>
<gene>
    <name evidence="6" type="ORF">CAMGR0001_2490</name>
</gene>
<dbReference type="PANTHER" id="PTHR46112:SF3">
    <property type="entry name" value="AMINOPEPTIDASE YPDF"/>
    <property type="match status" value="1"/>
</dbReference>
<dbReference type="CDD" id="cd01092">
    <property type="entry name" value="APP-like"/>
    <property type="match status" value="1"/>
</dbReference>
<keyword evidence="1" id="KW-0645">Protease</keyword>
<feature type="domain" description="Peptidase M24" evidence="5">
    <location>
        <begin position="124"/>
        <end position="339"/>
    </location>
</feature>
<dbReference type="GO" id="GO:0004177">
    <property type="term" value="F:aminopeptidase activity"/>
    <property type="evidence" value="ECO:0007669"/>
    <property type="project" value="UniProtKB-ARBA"/>
</dbReference>
<dbReference type="Gene3D" id="3.40.350.10">
    <property type="entry name" value="Creatinase/prolidase N-terminal domain"/>
    <property type="match status" value="1"/>
</dbReference>
<dbReference type="InterPro" id="IPR001131">
    <property type="entry name" value="Peptidase_M24B_aminopep-P_CS"/>
</dbReference>
<dbReference type="EC" id="3.4.-.-" evidence="6"/>
<evidence type="ECO:0000256" key="1">
    <source>
        <dbReference type="ARBA" id="ARBA00022670"/>
    </source>
</evidence>
<dbReference type="PANTHER" id="PTHR46112">
    <property type="entry name" value="AMINOPEPTIDASE"/>
    <property type="match status" value="1"/>
</dbReference>
<dbReference type="Gene3D" id="3.90.230.10">
    <property type="entry name" value="Creatinase/methionine aminopeptidase superfamily"/>
    <property type="match status" value="1"/>
</dbReference>
<dbReference type="PROSITE" id="PS00491">
    <property type="entry name" value="PROLINE_PEPTIDASE"/>
    <property type="match status" value="1"/>
</dbReference>
<dbReference type="eggNOG" id="COG0006">
    <property type="taxonomic scope" value="Bacteria"/>
</dbReference>
<accession>C8PFD7</accession>